<keyword evidence="2" id="KW-1185">Reference proteome</keyword>
<dbReference type="EMBL" id="JAVREV010000016">
    <property type="protein sequence ID" value="MDT0446053.1"/>
    <property type="molecule type" value="Genomic_DNA"/>
</dbReference>
<sequence>MLHQAHCIMRVLDRSAVPARQELLGTGSRVAEFLGWLFQDLGDFRTAAYWSDRSMEWAQEAADDQMQSYVLFRKANQATAQANPQRAVGLARAAQRMPGMMPRITALAAQQEAQGHALMGNPKAALAKFDEAHALASRANATDPGRTLDTSYCTPTYVEMQRANCWMDLGDPRRAAQLFEAGLAAVPQVFRNDRGVYLARLARAYVVADEPERGADAATKALTIAGQTGSARTMNELAAVLRAAPRHAHVPEVAEFAERYRFTRASAGLGQLGQVGPGEGS</sequence>
<dbReference type="Proteomes" id="UP001183615">
    <property type="component" value="Unassembled WGS sequence"/>
</dbReference>
<evidence type="ECO:0000313" key="1">
    <source>
        <dbReference type="EMBL" id="MDT0446053.1"/>
    </source>
</evidence>
<comment type="caution">
    <text evidence="1">The sequence shown here is derived from an EMBL/GenBank/DDBJ whole genome shotgun (WGS) entry which is preliminary data.</text>
</comment>
<gene>
    <name evidence="1" type="ORF">RM779_26175</name>
</gene>
<accession>A0ABU2SAV3</accession>
<dbReference type="Gene3D" id="1.25.40.10">
    <property type="entry name" value="Tetratricopeptide repeat domain"/>
    <property type="match status" value="1"/>
</dbReference>
<dbReference type="SUPFAM" id="SSF48452">
    <property type="entry name" value="TPR-like"/>
    <property type="match status" value="2"/>
</dbReference>
<name>A0ABU2SAV3_9ACTN</name>
<dbReference type="RefSeq" id="WP_311620216.1">
    <property type="nucleotide sequence ID" value="NZ_JAVREV010000016.1"/>
</dbReference>
<organism evidence="1 2">
    <name type="scientific">Streptomyces johnsoniae</name>
    <dbReference type="NCBI Taxonomy" id="3075532"/>
    <lineage>
        <taxon>Bacteria</taxon>
        <taxon>Bacillati</taxon>
        <taxon>Actinomycetota</taxon>
        <taxon>Actinomycetes</taxon>
        <taxon>Kitasatosporales</taxon>
        <taxon>Streptomycetaceae</taxon>
        <taxon>Streptomyces</taxon>
    </lineage>
</organism>
<reference evidence="2" key="1">
    <citation type="submission" date="2023-07" db="EMBL/GenBank/DDBJ databases">
        <title>30 novel species of actinomycetes from the DSMZ collection.</title>
        <authorList>
            <person name="Nouioui I."/>
        </authorList>
    </citation>
    <scope>NUCLEOTIDE SEQUENCE [LARGE SCALE GENOMIC DNA]</scope>
    <source>
        <strain evidence="2">DSM 41886</strain>
    </source>
</reference>
<proteinExistence type="predicted"/>
<evidence type="ECO:0000313" key="2">
    <source>
        <dbReference type="Proteomes" id="UP001183615"/>
    </source>
</evidence>
<protein>
    <submittedName>
        <fullName evidence="1">Uncharacterized protein</fullName>
    </submittedName>
</protein>
<dbReference type="InterPro" id="IPR011990">
    <property type="entry name" value="TPR-like_helical_dom_sf"/>
</dbReference>